<name>A0A2P2QDT4_RHIMU</name>
<organism evidence="1">
    <name type="scientific">Rhizophora mucronata</name>
    <name type="common">Asiatic mangrove</name>
    <dbReference type="NCBI Taxonomy" id="61149"/>
    <lineage>
        <taxon>Eukaryota</taxon>
        <taxon>Viridiplantae</taxon>
        <taxon>Streptophyta</taxon>
        <taxon>Embryophyta</taxon>
        <taxon>Tracheophyta</taxon>
        <taxon>Spermatophyta</taxon>
        <taxon>Magnoliopsida</taxon>
        <taxon>eudicotyledons</taxon>
        <taxon>Gunneridae</taxon>
        <taxon>Pentapetalae</taxon>
        <taxon>rosids</taxon>
        <taxon>fabids</taxon>
        <taxon>Malpighiales</taxon>
        <taxon>Rhizophoraceae</taxon>
        <taxon>Rhizophora</taxon>
    </lineage>
</organism>
<reference evidence="1" key="1">
    <citation type="submission" date="2018-02" db="EMBL/GenBank/DDBJ databases">
        <title>Rhizophora mucronata_Transcriptome.</title>
        <authorList>
            <person name="Meera S.P."/>
            <person name="Sreeshan A."/>
            <person name="Augustine A."/>
        </authorList>
    </citation>
    <scope>NUCLEOTIDE SEQUENCE</scope>
    <source>
        <tissue evidence="1">Leaf</tissue>
    </source>
</reference>
<evidence type="ECO:0000313" key="1">
    <source>
        <dbReference type="EMBL" id="MBX65047.1"/>
    </source>
</evidence>
<protein>
    <submittedName>
        <fullName evidence="1">Uncharacterized protein</fullName>
    </submittedName>
</protein>
<accession>A0A2P2QDT4</accession>
<dbReference type="EMBL" id="GGEC01084563">
    <property type="protein sequence ID" value="MBX65047.1"/>
    <property type="molecule type" value="Transcribed_RNA"/>
</dbReference>
<proteinExistence type="predicted"/>
<sequence>MITHKIYGKSTITEFIFHSLFRKLKPQAGQNINCCIAVEFQAKKGTSNFQKRAKKRWSHVVTFICRNETRFLKWFSCHTNTITVISFLVLNQATRISLIETQL</sequence>
<dbReference type="AlphaFoldDB" id="A0A2P2QDT4"/>